<dbReference type="Proteomes" id="UP000725002">
    <property type="component" value="Unassembled WGS sequence"/>
</dbReference>
<evidence type="ECO:0000313" key="1">
    <source>
        <dbReference type="EMBL" id="MBO8483884.1"/>
    </source>
</evidence>
<accession>A0A940DRU9</accession>
<evidence type="ECO:0000313" key="2">
    <source>
        <dbReference type="Proteomes" id="UP000725002"/>
    </source>
</evidence>
<organism evidence="1 2">
    <name type="scientific">Candidatus Cryptobacteroides avicola</name>
    <dbReference type="NCBI Taxonomy" id="2840757"/>
    <lineage>
        <taxon>Bacteria</taxon>
        <taxon>Pseudomonadati</taxon>
        <taxon>Bacteroidota</taxon>
        <taxon>Bacteroidia</taxon>
        <taxon>Bacteroidales</taxon>
        <taxon>Candidatus Cryptobacteroides</taxon>
    </lineage>
</organism>
<comment type="caution">
    <text evidence="1">The sequence shown here is derived from an EMBL/GenBank/DDBJ whole genome shotgun (WGS) entry which is preliminary data.</text>
</comment>
<dbReference type="AlphaFoldDB" id="A0A940DRU9"/>
<protein>
    <submittedName>
        <fullName evidence="1">Uncharacterized protein</fullName>
    </submittedName>
</protein>
<dbReference type="EMBL" id="JADILV010000047">
    <property type="protein sequence ID" value="MBO8483884.1"/>
    <property type="molecule type" value="Genomic_DNA"/>
</dbReference>
<proteinExistence type="predicted"/>
<sequence>MEPPSHIMTCHAGAADPMSDDPLSESILIVVSDASCDAAGAKYSVCTYNVRTGLSYIGTSGNIDS</sequence>
<reference evidence="1" key="1">
    <citation type="submission" date="2020-10" db="EMBL/GenBank/DDBJ databases">
        <authorList>
            <person name="Gilroy R."/>
        </authorList>
    </citation>
    <scope>NUCLEOTIDE SEQUENCE</scope>
    <source>
        <strain evidence="1">G3-8215</strain>
    </source>
</reference>
<reference evidence="1" key="2">
    <citation type="journal article" date="2021" name="PeerJ">
        <title>Extensive microbial diversity within the chicken gut microbiome revealed by metagenomics and culture.</title>
        <authorList>
            <person name="Gilroy R."/>
            <person name="Ravi A."/>
            <person name="Getino M."/>
            <person name="Pursley I."/>
            <person name="Horton D.L."/>
            <person name="Alikhan N.F."/>
            <person name="Baker D."/>
            <person name="Gharbi K."/>
            <person name="Hall N."/>
            <person name="Watson M."/>
            <person name="Adriaenssens E.M."/>
            <person name="Foster-Nyarko E."/>
            <person name="Jarju S."/>
            <person name="Secka A."/>
            <person name="Antonio M."/>
            <person name="Oren A."/>
            <person name="Chaudhuri R.R."/>
            <person name="La Ragione R."/>
            <person name="Hildebrand F."/>
            <person name="Pallen M.J."/>
        </authorList>
    </citation>
    <scope>NUCLEOTIDE SEQUENCE</scope>
    <source>
        <strain evidence="1">G3-8215</strain>
    </source>
</reference>
<name>A0A940DRU9_9BACT</name>
<gene>
    <name evidence="1" type="ORF">IAB75_07210</name>
</gene>